<evidence type="ECO:0008006" key="14">
    <source>
        <dbReference type="Google" id="ProtNLM"/>
    </source>
</evidence>
<feature type="transmembrane region" description="Helical" evidence="9">
    <location>
        <begin position="205"/>
        <end position="223"/>
    </location>
</feature>
<dbReference type="CDD" id="cd18580">
    <property type="entry name" value="ABC_6TM_ABCC_D2"/>
    <property type="match status" value="1"/>
</dbReference>
<feature type="transmembrane region" description="Helical" evidence="9">
    <location>
        <begin position="116"/>
        <end position="139"/>
    </location>
</feature>
<dbReference type="InterPro" id="IPR017871">
    <property type="entry name" value="ABC_transporter-like_CS"/>
</dbReference>
<comment type="subcellular location">
    <subcellularLocation>
        <location evidence="1">Membrane</location>
        <topology evidence="1">Multi-pass membrane protein</topology>
    </subcellularLocation>
</comment>
<dbReference type="AlphaFoldDB" id="A0AAN6WMK5"/>
<evidence type="ECO:0000256" key="5">
    <source>
        <dbReference type="ARBA" id="ARBA00022840"/>
    </source>
</evidence>
<dbReference type="GO" id="GO:0005524">
    <property type="term" value="F:ATP binding"/>
    <property type="evidence" value="ECO:0007669"/>
    <property type="project" value="UniProtKB-KW"/>
</dbReference>
<evidence type="ECO:0000256" key="9">
    <source>
        <dbReference type="SAM" id="Phobius"/>
    </source>
</evidence>
<evidence type="ECO:0000256" key="1">
    <source>
        <dbReference type="ARBA" id="ARBA00004141"/>
    </source>
</evidence>
<feature type="domain" description="ABC transporter" evidence="10">
    <location>
        <begin position="280"/>
        <end position="506"/>
    </location>
</feature>
<accession>A0AAN6WMK5</accession>
<evidence type="ECO:0000256" key="2">
    <source>
        <dbReference type="ARBA" id="ARBA00022448"/>
    </source>
</evidence>
<keyword evidence="5" id="KW-0067">ATP-binding</keyword>
<gene>
    <name evidence="12" type="ORF">QBC35DRAFT_517288</name>
</gene>
<dbReference type="Pfam" id="PF00664">
    <property type="entry name" value="ABC_membrane"/>
    <property type="match status" value="1"/>
</dbReference>
<dbReference type="PROSITE" id="PS00211">
    <property type="entry name" value="ABC_TRANSPORTER_1"/>
    <property type="match status" value="1"/>
</dbReference>
<reference evidence="12" key="1">
    <citation type="journal article" date="2023" name="Mol. Phylogenet. Evol.">
        <title>Genome-scale phylogeny and comparative genomics of the fungal order Sordariales.</title>
        <authorList>
            <person name="Hensen N."/>
            <person name="Bonometti L."/>
            <person name="Westerberg I."/>
            <person name="Brannstrom I.O."/>
            <person name="Guillou S."/>
            <person name="Cros-Aarteil S."/>
            <person name="Calhoun S."/>
            <person name="Haridas S."/>
            <person name="Kuo A."/>
            <person name="Mondo S."/>
            <person name="Pangilinan J."/>
            <person name="Riley R."/>
            <person name="LaButti K."/>
            <person name="Andreopoulos B."/>
            <person name="Lipzen A."/>
            <person name="Chen C."/>
            <person name="Yan M."/>
            <person name="Daum C."/>
            <person name="Ng V."/>
            <person name="Clum A."/>
            <person name="Steindorff A."/>
            <person name="Ohm R.A."/>
            <person name="Martin F."/>
            <person name="Silar P."/>
            <person name="Natvig D.O."/>
            <person name="Lalanne C."/>
            <person name="Gautier V."/>
            <person name="Ament-Velasquez S.L."/>
            <person name="Kruys A."/>
            <person name="Hutchinson M.I."/>
            <person name="Powell A.J."/>
            <person name="Barry K."/>
            <person name="Miller A.N."/>
            <person name="Grigoriev I.V."/>
            <person name="Debuchy R."/>
            <person name="Gladieux P."/>
            <person name="Hiltunen Thoren M."/>
            <person name="Johannesson H."/>
        </authorList>
    </citation>
    <scope>NUCLEOTIDE SEQUENCE</scope>
    <source>
        <strain evidence="12">PSN309</strain>
    </source>
</reference>
<evidence type="ECO:0000256" key="7">
    <source>
        <dbReference type="ARBA" id="ARBA00023136"/>
    </source>
</evidence>
<name>A0AAN6WMK5_9PEZI</name>
<dbReference type="PANTHER" id="PTHR24223:SF404">
    <property type="entry name" value="ABC MULTIDRUG TRANSPORTER (EUROFUNG)-RELATED"/>
    <property type="match status" value="1"/>
</dbReference>
<feature type="transmembrane region" description="Helical" evidence="9">
    <location>
        <begin position="93"/>
        <end position="110"/>
    </location>
</feature>
<keyword evidence="13" id="KW-1185">Reference proteome</keyword>
<feature type="transmembrane region" description="Helical" evidence="9">
    <location>
        <begin position="789"/>
        <end position="809"/>
    </location>
</feature>
<feature type="transmembrane region" description="Helical" evidence="9">
    <location>
        <begin position="606"/>
        <end position="628"/>
    </location>
</feature>
<dbReference type="GO" id="GO:0016887">
    <property type="term" value="F:ATP hydrolysis activity"/>
    <property type="evidence" value="ECO:0007669"/>
    <property type="project" value="InterPro"/>
</dbReference>
<feature type="domain" description="ABC transmembrane type-1" evidence="11">
    <location>
        <begin position="591"/>
        <end position="847"/>
    </location>
</feature>
<dbReference type="InterPro" id="IPR050173">
    <property type="entry name" value="ABC_transporter_C-like"/>
</dbReference>
<feature type="transmembrane region" description="Helical" evidence="9">
    <location>
        <begin position="705"/>
        <end position="725"/>
    </location>
</feature>
<keyword evidence="3 9" id="KW-0812">Transmembrane</keyword>
<feature type="transmembrane region" description="Helical" evidence="9">
    <location>
        <begin position="169"/>
        <end position="193"/>
    </location>
</feature>
<proteinExistence type="predicted"/>
<dbReference type="InterPro" id="IPR036640">
    <property type="entry name" value="ABC1_TM_sf"/>
</dbReference>
<keyword evidence="7 9" id="KW-0472">Membrane</keyword>
<evidence type="ECO:0000256" key="8">
    <source>
        <dbReference type="SAM" id="MobiDB-lite"/>
    </source>
</evidence>
<dbReference type="Proteomes" id="UP001302126">
    <property type="component" value="Unassembled WGS sequence"/>
</dbReference>
<feature type="transmembrane region" description="Helical" evidence="9">
    <location>
        <begin position="815"/>
        <end position="835"/>
    </location>
</feature>
<comment type="caution">
    <text evidence="12">The sequence shown here is derived from an EMBL/GenBank/DDBJ whole genome shotgun (WGS) entry which is preliminary data.</text>
</comment>
<dbReference type="PROSITE" id="PS50893">
    <property type="entry name" value="ABC_TRANSPORTER_2"/>
    <property type="match status" value="2"/>
</dbReference>
<organism evidence="12 13">
    <name type="scientific">Podospora australis</name>
    <dbReference type="NCBI Taxonomy" id="1536484"/>
    <lineage>
        <taxon>Eukaryota</taxon>
        <taxon>Fungi</taxon>
        <taxon>Dikarya</taxon>
        <taxon>Ascomycota</taxon>
        <taxon>Pezizomycotina</taxon>
        <taxon>Sordariomycetes</taxon>
        <taxon>Sordariomycetidae</taxon>
        <taxon>Sordariales</taxon>
        <taxon>Podosporaceae</taxon>
        <taxon>Podospora</taxon>
    </lineage>
</organism>
<dbReference type="Gene3D" id="3.40.50.300">
    <property type="entry name" value="P-loop containing nucleotide triphosphate hydrolases"/>
    <property type="match status" value="2"/>
</dbReference>
<dbReference type="FunFam" id="1.20.1560.10:FF:000066">
    <property type="entry name" value="ABC multidrug transporter (Eurofung)"/>
    <property type="match status" value="1"/>
</dbReference>
<dbReference type="InterPro" id="IPR044726">
    <property type="entry name" value="ABCC_6TM_D2"/>
</dbReference>
<dbReference type="InterPro" id="IPR027417">
    <property type="entry name" value="P-loop_NTPase"/>
</dbReference>
<evidence type="ECO:0000256" key="3">
    <source>
        <dbReference type="ARBA" id="ARBA00022692"/>
    </source>
</evidence>
<dbReference type="GO" id="GO:0140359">
    <property type="term" value="F:ABC-type transporter activity"/>
    <property type="evidence" value="ECO:0007669"/>
    <property type="project" value="InterPro"/>
</dbReference>
<dbReference type="PROSITE" id="PS50929">
    <property type="entry name" value="ABC_TM1F"/>
    <property type="match status" value="1"/>
</dbReference>
<evidence type="ECO:0000256" key="6">
    <source>
        <dbReference type="ARBA" id="ARBA00022989"/>
    </source>
</evidence>
<dbReference type="SUPFAM" id="SSF90123">
    <property type="entry name" value="ABC transporter transmembrane region"/>
    <property type="match status" value="2"/>
</dbReference>
<keyword evidence="2" id="KW-0813">Transport</keyword>
<evidence type="ECO:0000259" key="10">
    <source>
        <dbReference type="PROSITE" id="PS50893"/>
    </source>
</evidence>
<dbReference type="GO" id="GO:0016020">
    <property type="term" value="C:membrane"/>
    <property type="evidence" value="ECO:0007669"/>
    <property type="project" value="UniProtKB-SubCell"/>
</dbReference>
<dbReference type="InterPro" id="IPR011527">
    <property type="entry name" value="ABC1_TM_dom"/>
</dbReference>
<dbReference type="EMBL" id="MU864470">
    <property type="protein sequence ID" value="KAK4184893.1"/>
    <property type="molecule type" value="Genomic_DNA"/>
</dbReference>
<evidence type="ECO:0000256" key="4">
    <source>
        <dbReference type="ARBA" id="ARBA00022741"/>
    </source>
</evidence>
<dbReference type="SMART" id="SM00382">
    <property type="entry name" value="AAA"/>
    <property type="match status" value="2"/>
</dbReference>
<feature type="transmembrane region" description="Helical" evidence="9">
    <location>
        <begin position="566"/>
        <end position="586"/>
    </location>
</feature>
<dbReference type="Gene3D" id="1.20.1560.10">
    <property type="entry name" value="ABC transporter type 1, transmembrane domain"/>
    <property type="match status" value="2"/>
</dbReference>
<dbReference type="PANTHER" id="PTHR24223">
    <property type="entry name" value="ATP-BINDING CASSETTE SUB-FAMILY C"/>
    <property type="match status" value="1"/>
</dbReference>
<dbReference type="Pfam" id="PF00005">
    <property type="entry name" value="ABC_tran"/>
    <property type="match status" value="2"/>
</dbReference>
<keyword evidence="6 9" id="KW-1133">Transmembrane helix</keyword>
<keyword evidence="4" id="KW-0547">Nucleotide-binding</keyword>
<sequence length="1092" mass="117377">MVGHTPGVVVSFSGWEVAERAVEAGVKNIAGLTFCNAISSRQTNRLCCRVRSGLVSMIYRQTTTMRACDVKDSAAVTLMGTDVERVVGSLSRIVALWAPVIEVGVAMWLLAQQVSWASVVPLLISLVSVGLTTVVAAHFGPAQQVWVEKVQDRVAVTAGMLGDMKAVKILALGNGPAMVAPFATFAIFAVIAVTSQDKTFLSGQAFASLSLISLMTGPLIWFCQAMPPVPQAAACFGRIQEYCEKSLEKSGIDPLPSVSPDDPIGLVPFRREVDSAAPLFSFDNARIAWSESSPPVLENLNLTISPGFTAIMGPVASGKSTLLMTILGETTMKSGAMTGKLSRVAFCSQTPWITDDTIHRNINGDLEFDPQQYAFAVSSCFLQAYLERMPLGDLTVAGSNGASLSGGQRQRVSLVRAVYSGHPVVISDDPMSGLDPATLERVTTSLLGREGHIRRAGISVIIASHNKNLLPYMDTVVVLDGGNLTYVGKPDVAHLQEVDLGDSLSDETAAEISQPSLDPGPKISPEHPYGPSSSLAEPSPDEGAQRQGGSWGVYSYYGRSAKARHLILWGCCSLIGAVFADVSIIWGEKWTEANERSPNQRLGYYLGIFAFFTAFANLATIGELWFLFVKAITDTALKLHSDLLRTTLRAPLNFFQGTDVGALTNRFSQDMDLIDMTLPSQAAVFSTSAAGCFIQLIILCALGKFLAASVPVLVVTLYFVQKYYLRTSRQVRLIEIEAKAPIYKHFIETVSGVTTLRSYGWEGIFQQRNQEMLDISQAPYYIQMCIQQWLAFVLDLIVGAIAVIIITIAMTSNGAISGGALGVAMVLVLHFNSSLASTIQAWTKLESSIGAVARVRDFVSNTPSEAVGPSDQNLDPNWPAQGVLEFKGSGSDSAVLNHVNLSIASGEKVAVVGSSGSGKTSLIMALLKLIYVTEGEIKIDGINTAGLIRFNLDPTGTLSDGTMKAAIQRVGLWEKLEATNVEQPLHTELIPSEWSHGEHQLLCLARALLKPSKILILDEATSSVDEATEDIMMGAIKAGFEEQTVIAVIHRLGNIQSYDKVAVFDSGVLVECDTPAALLERDSAFRKLYRAG</sequence>
<evidence type="ECO:0000259" key="11">
    <source>
        <dbReference type="PROSITE" id="PS50929"/>
    </source>
</evidence>
<evidence type="ECO:0000313" key="12">
    <source>
        <dbReference type="EMBL" id="KAK4184893.1"/>
    </source>
</evidence>
<dbReference type="InterPro" id="IPR003593">
    <property type="entry name" value="AAA+_ATPase"/>
</dbReference>
<feature type="region of interest" description="Disordered" evidence="8">
    <location>
        <begin position="504"/>
        <end position="546"/>
    </location>
</feature>
<dbReference type="SUPFAM" id="SSF52540">
    <property type="entry name" value="P-loop containing nucleoside triphosphate hydrolases"/>
    <property type="match status" value="2"/>
</dbReference>
<protein>
    <recommendedName>
        <fullName evidence="14">ABC transporter</fullName>
    </recommendedName>
</protein>
<evidence type="ECO:0000313" key="13">
    <source>
        <dbReference type="Proteomes" id="UP001302126"/>
    </source>
</evidence>
<dbReference type="InterPro" id="IPR003439">
    <property type="entry name" value="ABC_transporter-like_ATP-bd"/>
</dbReference>
<reference evidence="12" key="2">
    <citation type="submission" date="2023-05" db="EMBL/GenBank/DDBJ databases">
        <authorList>
            <consortium name="Lawrence Berkeley National Laboratory"/>
            <person name="Steindorff A."/>
            <person name="Hensen N."/>
            <person name="Bonometti L."/>
            <person name="Westerberg I."/>
            <person name="Brannstrom I.O."/>
            <person name="Guillou S."/>
            <person name="Cros-Aarteil S."/>
            <person name="Calhoun S."/>
            <person name="Haridas S."/>
            <person name="Kuo A."/>
            <person name="Mondo S."/>
            <person name="Pangilinan J."/>
            <person name="Riley R."/>
            <person name="Labutti K."/>
            <person name="Andreopoulos B."/>
            <person name="Lipzen A."/>
            <person name="Chen C."/>
            <person name="Yanf M."/>
            <person name="Daum C."/>
            <person name="Ng V."/>
            <person name="Clum A."/>
            <person name="Ohm R."/>
            <person name="Martin F."/>
            <person name="Silar P."/>
            <person name="Natvig D."/>
            <person name="Lalanne C."/>
            <person name="Gautier V."/>
            <person name="Ament-Velasquez S.L."/>
            <person name="Kruys A."/>
            <person name="Hutchinson M.I."/>
            <person name="Powell A.J."/>
            <person name="Barry K."/>
            <person name="Miller A.N."/>
            <person name="Grigoriev I.V."/>
            <person name="Debuchy R."/>
            <person name="Gladieux P."/>
            <person name="Thoren M.H."/>
            <person name="Johannesson H."/>
        </authorList>
    </citation>
    <scope>NUCLEOTIDE SEQUENCE</scope>
    <source>
        <strain evidence="12">PSN309</strain>
    </source>
</reference>
<feature type="domain" description="ABC transporter" evidence="10">
    <location>
        <begin position="878"/>
        <end position="1091"/>
    </location>
</feature>